<feature type="chain" id="PRO_5011765956" description="Mucoidy inhibitor MuiA family protein" evidence="2">
    <location>
        <begin position="25"/>
        <end position="521"/>
    </location>
</feature>
<gene>
    <name evidence="5" type="ORF">SAMN05444515_101484</name>
</gene>
<feature type="domain" description="DUF4139" evidence="3">
    <location>
        <begin position="211"/>
        <end position="512"/>
    </location>
</feature>
<dbReference type="InterPro" id="IPR037291">
    <property type="entry name" value="DUF4139"/>
</dbReference>
<dbReference type="EMBL" id="FOAA01000001">
    <property type="protein sequence ID" value="SEK35178.1"/>
    <property type="molecule type" value="Genomic_DNA"/>
</dbReference>
<keyword evidence="2" id="KW-0732">Signal</keyword>
<dbReference type="InterPro" id="IPR011935">
    <property type="entry name" value="CHP02231"/>
</dbReference>
<dbReference type="NCBIfam" id="TIGR02231">
    <property type="entry name" value="mucoidy inhibitor MuiA family protein"/>
    <property type="match status" value="1"/>
</dbReference>
<dbReference type="RefSeq" id="WP_090250337.1">
    <property type="nucleotide sequence ID" value="NZ_FOAA01000001.1"/>
</dbReference>
<dbReference type="AlphaFoldDB" id="A0A1H7GAP1"/>
<reference evidence="6" key="1">
    <citation type="submission" date="2016-10" db="EMBL/GenBank/DDBJ databases">
        <authorList>
            <person name="Varghese N."/>
            <person name="Submissions S."/>
        </authorList>
    </citation>
    <scope>NUCLEOTIDE SEQUENCE [LARGE SCALE GENOMIC DNA]</scope>
    <source>
        <strain evidence="6">DSM 241</strain>
    </source>
</reference>
<keyword evidence="6" id="KW-1185">Reference proteome</keyword>
<sequence>MNRTRHAVFFTTLVILAIAPALQAGQITQVTVYPDRAGIIMEKEVRLEAGEGVVSIDGLPARLDVNTVRVRASGPEGMRLGGVETRTIPGRDLAHPREQALTEKLQALEDEARTIDDQIRAHQVQMRLIEQLGTHPEALPDSSEWPQAWERVGEGALRVLDAIHEQERARRILEADIERMRRELGQLQSGQRDSLQARIHYHSPKVAHATVTLEYTVPDARWTPLYEARLDTNTRQLHLIQRAEVRQNTGQDWSDIPLYLSTARPRLGGHLPEPPPRYLDVPQPVPTSTRLSRSMPEVALAAEPDMAQSEGTAFTVRYRVPGRVSIASDHQAHRHNLGEEVMEARLSVRAVPRMTPRAYLFAESEFTGDVPLLPGPLTLFQDGTLVGQHQLPRLRPNSALEMAFGVDERVGIQVQLERDEQGQEGRLRRHNTLQRSHLMTVHNSHDRELDVTVLDRLPVSRDERITVTLADDVSEPSEQDMNEDRGLLAWHRTVAAGEEMTLRFSYTVTWPEDMETPWGLR</sequence>
<evidence type="ECO:0000256" key="2">
    <source>
        <dbReference type="SAM" id="SignalP"/>
    </source>
</evidence>
<evidence type="ECO:0000259" key="4">
    <source>
        <dbReference type="Pfam" id="PF13600"/>
    </source>
</evidence>
<protein>
    <recommendedName>
        <fullName evidence="7">Mucoidy inhibitor MuiA family protein</fullName>
    </recommendedName>
</protein>
<feature type="coiled-coil region" evidence="1">
    <location>
        <begin position="98"/>
        <end position="125"/>
    </location>
</feature>
<evidence type="ECO:0000259" key="3">
    <source>
        <dbReference type="Pfam" id="PF13598"/>
    </source>
</evidence>
<name>A0A1H7GAP1_9GAMM</name>
<evidence type="ECO:0000313" key="6">
    <source>
        <dbReference type="Proteomes" id="UP000199256"/>
    </source>
</evidence>
<feature type="coiled-coil region" evidence="1">
    <location>
        <begin position="163"/>
        <end position="190"/>
    </location>
</feature>
<proteinExistence type="predicted"/>
<dbReference type="Proteomes" id="UP000199256">
    <property type="component" value="Unassembled WGS sequence"/>
</dbReference>
<dbReference type="PANTHER" id="PTHR31005:SF8">
    <property type="entry name" value="DUF4139 DOMAIN-CONTAINING PROTEIN"/>
    <property type="match status" value="1"/>
</dbReference>
<dbReference type="InterPro" id="IPR025554">
    <property type="entry name" value="DUF4140"/>
</dbReference>
<dbReference type="STRING" id="1396821.SAMN05444515_101484"/>
<feature type="domain" description="DUF4140" evidence="4">
    <location>
        <begin position="30"/>
        <end position="128"/>
    </location>
</feature>
<keyword evidence="1" id="KW-0175">Coiled coil</keyword>
<dbReference type="Pfam" id="PF13600">
    <property type="entry name" value="DUF4140"/>
    <property type="match status" value="1"/>
</dbReference>
<dbReference type="OrthoDB" id="9777444at2"/>
<feature type="signal peptide" evidence="2">
    <location>
        <begin position="1"/>
        <end position="24"/>
    </location>
</feature>
<evidence type="ECO:0000256" key="1">
    <source>
        <dbReference type="SAM" id="Coils"/>
    </source>
</evidence>
<accession>A0A1H7GAP1</accession>
<evidence type="ECO:0008006" key="7">
    <source>
        <dbReference type="Google" id="ProtNLM"/>
    </source>
</evidence>
<dbReference type="PANTHER" id="PTHR31005">
    <property type="entry name" value="DUF4139 DOMAIN-CONTAINING PROTEIN"/>
    <property type="match status" value="1"/>
</dbReference>
<evidence type="ECO:0000313" key="5">
    <source>
        <dbReference type="EMBL" id="SEK35178.1"/>
    </source>
</evidence>
<dbReference type="Pfam" id="PF13598">
    <property type="entry name" value="DUF4139"/>
    <property type="match status" value="1"/>
</dbReference>
<organism evidence="5 6">
    <name type="scientific">Ectothiorhodospira marina</name>
    <dbReference type="NCBI Taxonomy" id="1396821"/>
    <lineage>
        <taxon>Bacteria</taxon>
        <taxon>Pseudomonadati</taxon>
        <taxon>Pseudomonadota</taxon>
        <taxon>Gammaproteobacteria</taxon>
        <taxon>Chromatiales</taxon>
        <taxon>Ectothiorhodospiraceae</taxon>
        <taxon>Ectothiorhodospira</taxon>
    </lineage>
</organism>